<dbReference type="AlphaFoldDB" id="A0A8R1EG30"/>
<sequence>MSTTATTSSGANNAANQTTQANAVASQAKQLMIVLQNGSYKSVQSRLGLDHLAARHLYGRVHALCGRISPPRDAGHGEKVAIYRTVGDCRPDC</sequence>
<protein>
    <submittedName>
        <fullName evidence="2">Uncharacterized protein</fullName>
    </submittedName>
</protein>
<evidence type="ECO:0000256" key="1">
    <source>
        <dbReference type="SAM" id="MobiDB-lite"/>
    </source>
</evidence>
<dbReference type="Proteomes" id="UP000005237">
    <property type="component" value="Unassembled WGS sequence"/>
</dbReference>
<reference evidence="3" key="1">
    <citation type="submission" date="2010-08" db="EMBL/GenBank/DDBJ databases">
        <authorList>
            <consortium name="Caenorhabditis japonica Sequencing Consortium"/>
            <person name="Wilson R.K."/>
        </authorList>
    </citation>
    <scope>NUCLEOTIDE SEQUENCE [LARGE SCALE GENOMIC DNA]</scope>
    <source>
        <strain evidence="3">DF5081</strain>
    </source>
</reference>
<feature type="region of interest" description="Disordered" evidence="1">
    <location>
        <begin position="1"/>
        <end position="22"/>
    </location>
</feature>
<name>A0A8R1EG30_CAEJA</name>
<evidence type="ECO:0000313" key="3">
    <source>
        <dbReference type="Proteomes" id="UP000005237"/>
    </source>
</evidence>
<reference evidence="2" key="2">
    <citation type="submission" date="2022-06" db="UniProtKB">
        <authorList>
            <consortium name="EnsemblMetazoa"/>
        </authorList>
    </citation>
    <scope>IDENTIFICATION</scope>
    <source>
        <strain evidence="2">DF5081</strain>
    </source>
</reference>
<dbReference type="EnsemblMetazoa" id="CJA35636.1">
    <property type="protein sequence ID" value="CJA35636.1"/>
    <property type="gene ID" value="WBGene00211483"/>
</dbReference>
<proteinExistence type="predicted"/>
<accession>A0A8R1EG30</accession>
<keyword evidence="3" id="KW-1185">Reference proteome</keyword>
<organism evidence="2 3">
    <name type="scientific">Caenorhabditis japonica</name>
    <dbReference type="NCBI Taxonomy" id="281687"/>
    <lineage>
        <taxon>Eukaryota</taxon>
        <taxon>Metazoa</taxon>
        <taxon>Ecdysozoa</taxon>
        <taxon>Nematoda</taxon>
        <taxon>Chromadorea</taxon>
        <taxon>Rhabditida</taxon>
        <taxon>Rhabditina</taxon>
        <taxon>Rhabditomorpha</taxon>
        <taxon>Rhabditoidea</taxon>
        <taxon>Rhabditidae</taxon>
        <taxon>Peloderinae</taxon>
        <taxon>Caenorhabditis</taxon>
    </lineage>
</organism>
<evidence type="ECO:0000313" key="2">
    <source>
        <dbReference type="EnsemblMetazoa" id="CJA35636.1"/>
    </source>
</evidence>